<dbReference type="GO" id="GO:0051537">
    <property type="term" value="F:2 iron, 2 sulfur cluster binding"/>
    <property type="evidence" value="ECO:0007669"/>
    <property type="project" value="UniProtKB-KW"/>
</dbReference>
<proteinExistence type="inferred from homology"/>
<dbReference type="FunFam" id="1.10.10.1590:FF:000001">
    <property type="entry name" value="NADH-quinone oxidoreductase subunit E"/>
    <property type="match status" value="1"/>
</dbReference>
<dbReference type="RefSeq" id="WP_237141374.1">
    <property type="nucleotide sequence ID" value="NZ_CP014989.1"/>
</dbReference>
<sequence>MTAHEQEDMRSQLEEASERRVHHSSAGHDDHGPLHHHTPLHASDEAYPEDVLAQLVADSELIIARYPQKRSALLPMLHLVQSVDGYVTGRGVRLCAELLELTTAEVSGVATFYTQYKRHPNGEYTVGVCTNTLCAIMGGDQIFDEVSEHLGIGHDETTEDGKITLERVECNAACDFAPVVMVNWEFFDDQTPESTNELVDRLRAGDDVTPTRGPSRVCTFKQVSRVLAGFPDGLADEGPGAGLPSLRGTLLAKEKGWTAPRPEPETDNEPTPEGQAGGLAPGHPDSVNTGANEADEVPTSEGVKDVDQTHEGDDA</sequence>
<dbReference type="AlphaFoldDB" id="A0A1B1NFH3"/>
<feature type="region of interest" description="Disordered" evidence="7">
    <location>
        <begin position="255"/>
        <end position="315"/>
    </location>
</feature>
<dbReference type="STRING" id="1758689.SGUI_2786"/>
<name>A0A1B1NFH3_9MICO</name>
<dbReference type="NCBIfam" id="TIGR01958">
    <property type="entry name" value="nuoE_fam"/>
    <property type="match status" value="1"/>
</dbReference>
<accession>A0A1B1NFH3</accession>
<evidence type="ECO:0000256" key="5">
    <source>
        <dbReference type="ARBA" id="ARBA00023014"/>
    </source>
</evidence>
<dbReference type="Proteomes" id="UP000092482">
    <property type="component" value="Chromosome"/>
</dbReference>
<dbReference type="NCBIfam" id="NF005721">
    <property type="entry name" value="PRK07539.1-1"/>
    <property type="match status" value="1"/>
</dbReference>
<dbReference type="PANTHER" id="PTHR10371:SF3">
    <property type="entry name" value="NADH DEHYDROGENASE [UBIQUINONE] FLAVOPROTEIN 2, MITOCHONDRIAL"/>
    <property type="match status" value="1"/>
</dbReference>
<dbReference type="Gene3D" id="1.10.10.1590">
    <property type="entry name" value="NADH-quinone oxidoreductase subunit E"/>
    <property type="match status" value="1"/>
</dbReference>
<evidence type="ECO:0000313" key="8">
    <source>
        <dbReference type="EMBL" id="ANS80182.1"/>
    </source>
</evidence>
<dbReference type="GO" id="GO:0046872">
    <property type="term" value="F:metal ion binding"/>
    <property type="evidence" value="ECO:0007669"/>
    <property type="project" value="UniProtKB-KW"/>
</dbReference>
<keyword evidence="4" id="KW-0408">Iron</keyword>
<dbReference type="InterPro" id="IPR041921">
    <property type="entry name" value="NuoE_N"/>
</dbReference>
<reference evidence="8 9" key="1">
    <citation type="submission" date="2016-03" db="EMBL/GenBank/DDBJ databases">
        <title>Shallow-sea hydrothermal system.</title>
        <authorList>
            <person name="Tang K."/>
        </authorList>
    </citation>
    <scope>NUCLEOTIDE SEQUENCE [LARGE SCALE GENOMIC DNA]</scope>
    <source>
        <strain evidence="8 9">JLT9</strain>
    </source>
</reference>
<dbReference type="SUPFAM" id="SSF52833">
    <property type="entry name" value="Thioredoxin-like"/>
    <property type="match status" value="1"/>
</dbReference>
<feature type="compositionally biased region" description="Basic and acidic residues" evidence="7">
    <location>
        <begin position="302"/>
        <end position="315"/>
    </location>
</feature>
<evidence type="ECO:0000256" key="7">
    <source>
        <dbReference type="SAM" id="MobiDB-lite"/>
    </source>
</evidence>
<comment type="similarity">
    <text evidence="1">Belongs to the complex I 24 kDa subunit family.</text>
</comment>
<evidence type="ECO:0000256" key="3">
    <source>
        <dbReference type="ARBA" id="ARBA00022723"/>
    </source>
</evidence>
<feature type="region of interest" description="Disordered" evidence="7">
    <location>
        <begin position="1"/>
        <end position="41"/>
    </location>
</feature>
<feature type="compositionally biased region" description="Basic and acidic residues" evidence="7">
    <location>
        <begin position="1"/>
        <end position="19"/>
    </location>
</feature>
<evidence type="ECO:0000256" key="4">
    <source>
        <dbReference type="ARBA" id="ARBA00023004"/>
    </source>
</evidence>
<evidence type="ECO:0000313" key="9">
    <source>
        <dbReference type="Proteomes" id="UP000092482"/>
    </source>
</evidence>
<evidence type="ECO:0000256" key="1">
    <source>
        <dbReference type="ARBA" id="ARBA00010643"/>
    </source>
</evidence>
<protein>
    <submittedName>
        <fullName evidence="8">NADH-ubiquinone oxidoreductase chain E</fullName>
    </submittedName>
</protein>
<dbReference type="PATRIC" id="fig|1758689.4.peg.2909"/>
<keyword evidence="8" id="KW-0830">Ubiquinone</keyword>
<organism evidence="8 9">
    <name type="scientific">Serinicoccus hydrothermalis</name>
    <dbReference type="NCBI Taxonomy" id="1758689"/>
    <lineage>
        <taxon>Bacteria</taxon>
        <taxon>Bacillati</taxon>
        <taxon>Actinomycetota</taxon>
        <taxon>Actinomycetes</taxon>
        <taxon>Micrococcales</taxon>
        <taxon>Ornithinimicrobiaceae</taxon>
        <taxon>Serinicoccus</taxon>
    </lineage>
</organism>
<dbReference type="CDD" id="cd03064">
    <property type="entry name" value="TRX_Fd_NuoE"/>
    <property type="match status" value="1"/>
</dbReference>
<dbReference type="GO" id="GO:0003954">
    <property type="term" value="F:NADH dehydrogenase activity"/>
    <property type="evidence" value="ECO:0007669"/>
    <property type="project" value="TreeGrafter"/>
</dbReference>
<dbReference type="KEGG" id="serj:SGUI_2786"/>
<dbReference type="PANTHER" id="PTHR10371">
    <property type="entry name" value="NADH DEHYDROGENASE UBIQUINONE FLAVOPROTEIN 2, MITOCHONDRIAL"/>
    <property type="match status" value="1"/>
</dbReference>
<dbReference type="Pfam" id="PF01257">
    <property type="entry name" value="2Fe-2S_thioredx"/>
    <property type="match status" value="1"/>
</dbReference>
<evidence type="ECO:0000256" key="2">
    <source>
        <dbReference type="ARBA" id="ARBA00022714"/>
    </source>
</evidence>
<evidence type="ECO:0000256" key="6">
    <source>
        <dbReference type="ARBA" id="ARBA00034078"/>
    </source>
</evidence>
<dbReference type="InterPro" id="IPR002023">
    <property type="entry name" value="NuoE-like"/>
</dbReference>
<dbReference type="EMBL" id="CP014989">
    <property type="protein sequence ID" value="ANS80182.1"/>
    <property type="molecule type" value="Genomic_DNA"/>
</dbReference>
<dbReference type="InterPro" id="IPR042128">
    <property type="entry name" value="NuoE_dom"/>
</dbReference>
<keyword evidence="5" id="KW-0411">Iron-sulfur</keyword>
<keyword evidence="2" id="KW-0001">2Fe-2S</keyword>
<keyword evidence="3" id="KW-0479">Metal-binding</keyword>
<dbReference type="InterPro" id="IPR036249">
    <property type="entry name" value="Thioredoxin-like_sf"/>
</dbReference>
<comment type="cofactor">
    <cofactor evidence="6">
        <name>[2Fe-2S] cluster</name>
        <dbReference type="ChEBI" id="CHEBI:190135"/>
    </cofactor>
</comment>
<dbReference type="Gene3D" id="3.40.30.10">
    <property type="entry name" value="Glutaredoxin"/>
    <property type="match status" value="1"/>
</dbReference>
<gene>
    <name evidence="8" type="ORF">SGUI_2786</name>
</gene>
<keyword evidence="9" id="KW-1185">Reference proteome</keyword>